<dbReference type="STRING" id="933852.A0A0C3AZM6"/>
<gene>
    <name evidence="1" type="ORF">M408DRAFT_26214</name>
</gene>
<dbReference type="Proteomes" id="UP000054097">
    <property type="component" value="Unassembled WGS sequence"/>
</dbReference>
<proteinExistence type="predicted"/>
<sequence length="209" mass="24344">MVVESMLSVYKQAEGIRPADQADFAFYALITLSAIRHHHHTEEENYLPLLEPEFKAPIQEEHHLFTDVLHKLEGYLQEVTGIYPDAFKGPIPIKNAKHPLLSDPMLTHLEHEIGYLDAAKLRECGLPLSKLEAWETWELSMIKNLNPWVSLVFTVAHTPSNSYFPPLPPGMRSVLVPWIFWWKYRKSWRFCPQQEPLDIPKSRFTLPFM</sequence>
<name>A0A0C3AZM6_SERVB</name>
<keyword evidence="2" id="KW-1185">Reference proteome</keyword>
<protein>
    <recommendedName>
        <fullName evidence="3">Hemerythrin-like domain-containing protein</fullName>
    </recommendedName>
</protein>
<dbReference type="HOGENOM" id="CLU_066708_1_0_1"/>
<accession>A0A0C3AZM6</accession>
<dbReference type="OrthoDB" id="58416at2759"/>
<evidence type="ECO:0000313" key="1">
    <source>
        <dbReference type="EMBL" id="KIM25429.1"/>
    </source>
</evidence>
<dbReference type="EMBL" id="KN824314">
    <property type="protein sequence ID" value="KIM25429.1"/>
    <property type="molecule type" value="Genomic_DNA"/>
</dbReference>
<reference evidence="2" key="2">
    <citation type="submission" date="2015-01" db="EMBL/GenBank/DDBJ databases">
        <title>Evolutionary Origins and Diversification of the Mycorrhizal Mutualists.</title>
        <authorList>
            <consortium name="DOE Joint Genome Institute"/>
            <consortium name="Mycorrhizal Genomics Consortium"/>
            <person name="Kohler A."/>
            <person name="Kuo A."/>
            <person name="Nagy L.G."/>
            <person name="Floudas D."/>
            <person name="Copeland A."/>
            <person name="Barry K.W."/>
            <person name="Cichocki N."/>
            <person name="Veneault-Fourrey C."/>
            <person name="LaButti K."/>
            <person name="Lindquist E.A."/>
            <person name="Lipzen A."/>
            <person name="Lundell T."/>
            <person name="Morin E."/>
            <person name="Murat C."/>
            <person name="Riley R."/>
            <person name="Ohm R."/>
            <person name="Sun H."/>
            <person name="Tunlid A."/>
            <person name="Henrissat B."/>
            <person name="Grigoriev I.V."/>
            <person name="Hibbett D.S."/>
            <person name="Martin F."/>
        </authorList>
    </citation>
    <scope>NUCLEOTIDE SEQUENCE [LARGE SCALE GENOMIC DNA]</scope>
    <source>
        <strain evidence="2">MAFF 305830</strain>
    </source>
</reference>
<evidence type="ECO:0008006" key="3">
    <source>
        <dbReference type="Google" id="ProtNLM"/>
    </source>
</evidence>
<dbReference type="AlphaFoldDB" id="A0A0C3AZM6"/>
<reference evidence="1 2" key="1">
    <citation type="submission" date="2014-04" db="EMBL/GenBank/DDBJ databases">
        <authorList>
            <consortium name="DOE Joint Genome Institute"/>
            <person name="Kuo A."/>
            <person name="Zuccaro A."/>
            <person name="Kohler A."/>
            <person name="Nagy L.G."/>
            <person name="Floudas D."/>
            <person name="Copeland A."/>
            <person name="Barry K.W."/>
            <person name="Cichocki N."/>
            <person name="Veneault-Fourrey C."/>
            <person name="LaButti K."/>
            <person name="Lindquist E.A."/>
            <person name="Lipzen A."/>
            <person name="Lundell T."/>
            <person name="Morin E."/>
            <person name="Murat C."/>
            <person name="Sun H."/>
            <person name="Tunlid A."/>
            <person name="Henrissat B."/>
            <person name="Grigoriev I.V."/>
            <person name="Hibbett D.S."/>
            <person name="Martin F."/>
            <person name="Nordberg H.P."/>
            <person name="Cantor M.N."/>
            <person name="Hua S.X."/>
        </authorList>
    </citation>
    <scope>NUCLEOTIDE SEQUENCE [LARGE SCALE GENOMIC DNA]</scope>
    <source>
        <strain evidence="1 2">MAFF 305830</strain>
    </source>
</reference>
<evidence type="ECO:0000313" key="2">
    <source>
        <dbReference type="Proteomes" id="UP000054097"/>
    </source>
</evidence>
<organism evidence="1 2">
    <name type="scientific">Serendipita vermifera MAFF 305830</name>
    <dbReference type="NCBI Taxonomy" id="933852"/>
    <lineage>
        <taxon>Eukaryota</taxon>
        <taxon>Fungi</taxon>
        <taxon>Dikarya</taxon>
        <taxon>Basidiomycota</taxon>
        <taxon>Agaricomycotina</taxon>
        <taxon>Agaricomycetes</taxon>
        <taxon>Sebacinales</taxon>
        <taxon>Serendipitaceae</taxon>
        <taxon>Serendipita</taxon>
    </lineage>
</organism>